<proteinExistence type="predicted"/>
<reference evidence="2" key="1">
    <citation type="submission" date="2011-07" db="EMBL/GenBank/DDBJ databases">
        <authorList>
            <consortium name="Caenorhabditis brenneri Sequencing and Analysis Consortium"/>
            <person name="Wilson R.K."/>
        </authorList>
    </citation>
    <scope>NUCLEOTIDE SEQUENCE [LARGE SCALE GENOMIC DNA]</scope>
    <source>
        <strain evidence="2">PB2801</strain>
    </source>
</reference>
<organism evidence="2">
    <name type="scientific">Caenorhabditis brenneri</name>
    <name type="common">Nematode worm</name>
    <dbReference type="NCBI Taxonomy" id="135651"/>
    <lineage>
        <taxon>Eukaryota</taxon>
        <taxon>Metazoa</taxon>
        <taxon>Ecdysozoa</taxon>
        <taxon>Nematoda</taxon>
        <taxon>Chromadorea</taxon>
        <taxon>Rhabditida</taxon>
        <taxon>Rhabditina</taxon>
        <taxon>Rhabditomorpha</taxon>
        <taxon>Rhabditoidea</taxon>
        <taxon>Rhabditidae</taxon>
        <taxon>Peloderinae</taxon>
        <taxon>Caenorhabditis</taxon>
    </lineage>
</organism>
<dbReference type="HOGENOM" id="CLU_2981038_0_0_1"/>
<name>G0MLP7_CAEBE</name>
<accession>G0MLP7</accession>
<protein>
    <submittedName>
        <fullName evidence="1">Uncharacterized protein</fullName>
    </submittedName>
</protein>
<evidence type="ECO:0000313" key="2">
    <source>
        <dbReference type="Proteomes" id="UP000008068"/>
    </source>
</evidence>
<evidence type="ECO:0000313" key="1">
    <source>
        <dbReference type="EMBL" id="EGT35671.1"/>
    </source>
</evidence>
<gene>
    <name evidence="1" type="ORF">CAEBREN_24103</name>
</gene>
<keyword evidence="2" id="KW-1185">Reference proteome</keyword>
<dbReference type="AlphaFoldDB" id="G0MLP7"/>
<dbReference type="EMBL" id="GL379800">
    <property type="protein sequence ID" value="EGT35671.1"/>
    <property type="molecule type" value="Genomic_DNA"/>
</dbReference>
<sequence length="58" mass="6820">MLWLLRISKMSHLLRILRQALLPKTKMALKFLIRTSEWTSKIEDGSLRKCDDGTEIMC</sequence>
<dbReference type="Proteomes" id="UP000008068">
    <property type="component" value="Unassembled WGS sequence"/>
</dbReference>
<dbReference type="InParanoid" id="G0MLP7"/>